<dbReference type="PIRSF" id="PIRSF003174">
    <property type="entry name" value="CreA"/>
    <property type="match status" value="1"/>
</dbReference>
<accession>A0A964E3H5</accession>
<proteinExistence type="predicted"/>
<dbReference type="InterPro" id="IPR010292">
    <property type="entry name" value="Uncharacterised_CreA"/>
</dbReference>
<dbReference type="Pfam" id="PF05981">
    <property type="entry name" value="CreA"/>
    <property type="match status" value="1"/>
</dbReference>
<protein>
    <submittedName>
        <fullName evidence="1">CreA family protein</fullName>
    </submittedName>
</protein>
<gene>
    <name evidence="1" type="ORF">ACELLULO517_06555</name>
</gene>
<dbReference type="AlphaFoldDB" id="A0A964E3H5"/>
<dbReference type="Proteomes" id="UP000721844">
    <property type="component" value="Unassembled WGS sequence"/>
</dbReference>
<name>A0A964E3H5_9PROT</name>
<evidence type="ECO:0000313" key="2">
    <source>
        <dbReference type="Proteomes" id="UP000721844"/>
    </source>
</evidence>
<keyword evidence="2" id="KW-1185">Reference proteome</keyword>
<dbReference type="PANTHER" id="PTHR37952">
    <property type="match status" value="1"/>
</dbReference>
<reference evidence="1 2" key="1">
    <citation type="journal article" date="2021" name="Microorganisms">
        <title>Acidisoma silvae sp. nov. and Acidisomacellulosilytica sp. nov., Two Acidophilic Bacteria Isolated from Decaying Wood, Hydrolyzing Cellulose and Producing Poly-3-hydroxybutyrate.</title>
        <authorList>
            <person name="Mieszkin S."/>
            <person name="Pouder E."/>
            <person name="Uroz S."/>
            <person name="Simon-Colin C."/>
            <person name="Alain K."/>
        </authorList>
    </citation>
    <scope>NUCLEOTIDE SEQUENCE [LARGE SCALE GENOMIC DNA]</scope>
    <source>
        <strain evidence="1 2">HW T5.17</strain>
    </source>
</reference>
<comment type="caution">
    <text evidence="1">The sequence shown here is derived from an EMBL/GenBank/DDBJ whole genome shotgun (WGS) entry which is preliminary data.</text>
</comment>
<evidence type="ECO:0000313" key="1">
    <source>
        <dbReference type="EMBL" id="MCB8879888.1"/>
    </source>
</evidence>
<dbReference type="GO" id="GO:0005829">
    <property type="term" value="C:cytosol"/>
    <property type="evidence" value="ECO:0007669"/>
    <property type="project" value="TreeGrafter"/>
</dbReference>
<dbReference type="EMBL" id="JAESVA010000002">
    <property type="protein sequence ID" value="MCB8879888.1"/>
    <property type="molecule type" value="Genomic_DNA"/>
</dbReference>
<organism evidence="1 2">
    <name type="scientific">Acidisoma cellulosilyticum</name>
    <dbReference type="NCBI Taxonomy" id="2802395"/>
    <lineage>
        <taxon>Bacteria</taxon>
        <taxon>Pseudomonadati</taxon>
        <taxon>Pseudomonadota</taxon>
        <taxon>Alphaproteobacteria</taxon>
        <taxon>Acetobacterales</taxon>
        <taxon>Acidocellaceae</taxon>
        <taxon>Acidisoma</taxon>
    </lineage>
</organism>
<dbReference type="PANTHER" id="PTHR37952:SF2">
    <property type="entry name" value="PROTEIN CREA"/>
    <property type="match status" value="1"/>
</dbReference>
<sequence length="160" mass="17082">MTGGGFGVKYLAAALALGLVFSGTVAKAQTRIGGVDTTFRFLGSNDRVVIDRYDDPDVPNVSCYVSRAETGGVKGSLGLAEDPSRFSIACRAVGPVSWPTNLPKKQRIFTSSLSVFFKTLEVYRLLDADKKVILYVVISSRLKDGSPYNSITAVPTGPTP</sequence>